<name>A0A4Q7YGW3_9BACT</name>
<proteinExistence type="predicted"/>
<comment type="caution">
    <text evidence="4">The sequence shown here is derived from an EMBL/GenBank/DDBJ whole genome shotgun (WGS) entry which is preliminary data.</text>
</comment>
<feature type="modified residue" description="4-aspartylphosphate" evidence="2">
    <location>
        <position position="56"/>
    </location>
</feature>
<dbReference type="Gene3D" id="3.40.50.2300">
    <property type="match status" value="1"/>
</dbReference>
<dbReference type="AlphaFoldDB" id="A0A4Q7YGW3"/>
<dbReference type="SUPFAM" id="SSF52172">
    <property type="entry name" value="CheY-like"/>
    <property type="match status" value="1"/>
</dbReference>
<reference evidence="4 5" key="1">
    <citation type="submission" date="2019-02" db="EMBL/GenBank/DDBJ databases">
        <title>Genomic Encyclopedia of Archaeal and Bacterial Type Strains, Phase II (KMG-II): from individual species to whole genera.</title>
        <authorList>
            <person name="Goeker M."/>
        </authorList>
    </citation>
    <scope>NUCLEOTIDE SEQUENCE [LARGE SCALE GENOMIC DNA]</scope>
    <source>
        <strain evidence="4 5">DSM 18101</strain>
    </source>
</reference>
<evidence type="ECO:0000256" key="1">
    <source>
        <dbReference type="ARBA" id="ARBA00022553"/>
    </source>
</evidence>
<dbReference type="PANTHER" id="PTHR44591:SF3">
    <property type="entry name" value="RESPONSE REGULATORY DOMAIN-CONTAINING PROTEIN"/>
    <property type="match status" value="1"/>
</dbReference>
<evidence type="ECO:0000313" key="4">
    <source>
        <dbReference type="EMBL" id="RZU35741.1"/>
    </source>
</evidence>
<dbReference type="Proteomes" id="UP000292958">
    <property type="component" value="Unassembled WGS sequence"/>
</dbReference>
<dbReference type="GO" id="GO:0000160">
    <property type="term" value="P:phosphorelay signal transduction system"/>
    <property type="evidence" value="ECO:0007669"/>
    <property type="project" value="InterPro"/>
</dbReference>
<sequence length="215" mass="23330">MRNEVTDILVVDDNPLLANVISEIFKECGCTARTASDGFAALATIRDRVPDILISDLNMPRMSGFELLSIVRRRFPAIAVIAMSGAYSGMAIPQGVAADAFYAKGTSSVAQLFEILSAIKDEVTRHSVRVAAPIWIPGVPIHRGCLATIAVACPECFRTFPHRLHDAKLLATECCCPHCHHVMQLAMVRPAADMDQTGFGIPARTVQITVPAYIR</sequence>
<organism evidence="4 5">
    <name type="scientific">Edaphobacter modestus</name>
    <dbReference type="NCBI Taxonomy" id="388466"/>
    <lineage>
        <taxon>Bacteria</taxon>
        <taxon>Pseudomonadati</taxon>
        <taxon>Acidobacteriota</taxon>
        <taxon>Terriglobia</taxon>
        <taxon>Terriglobales</taxon>
        <taxon>Acidobacteriaceae</taxon>
        <taxon>Edaphobacter</taxon>
    </lineage>
</organism>
<gene>
    <name evidence="4" type="ORF">BDD14_5840</name>
</gene>
<protein>
    <submittedName>
        <fullName evidence="4">Response regulator receiver domain-containing protein</fullName>
    </submittedName>
</protein>
<dbReference type="RefSeq" id="WP_130424211.1">
    <property type="nucleotide sequence ID" value="NZ_SHKW01000002.1"/>
</dbReference>
<dbReference type="EMBL" id="SHKW01000002">
    <property type="protein sequence ID" value="RZU35741.1"/>
    <property type="molecule type" value="Genomic_DNA"/>
</dbReference>
<dbReference type="InterPro" id="IPR011006">
    <property type="entry name" value="CheY-like_superfamily"/>
</dbReference>
<accession>A0A4Q7YGW3</accession>
<dbReference type="CDD" id="cd00156">
    <property type="entry name" value="REC"/>
    <property type="match status" value="1"/>
</dbReference>
<evidence type="ECO:0000256" key="2">
    <source>
        <dbReference type="PROSITE-ProRule" id="PRU00169"/>
    </source>
</evidence>
<dbReference type="Pfam" id="PF00072">
    <property type="entry name" value="Response_reg"/>
    <property type="match status" value="1"/>
</dbReference>
<keyword evidence="5" id="KW-1185">Reference proteome</keyword>
<dbReference type="PANTHER" id="PTHR44591">
    <property type="entry name" value="STRESS RESPONSE REGULATOR PROTEIN 1"/>
    <property type="match status" value="1"/>
</dbReference>
<dbReference type="SMART" id="SM00448">
    <property type="entry name" value="REC"/>
    <property type="match status" value="1"/>
</dbReference>
<dbReference type="PROSITE" id="PS50110">
    <property type="entry name" value="RESPONSE_REGULATORY"/>
    <property type="match status" value="1"/>
</dbReference>
<evidence type="ECO:0000259" key="3">
    <source>
        <dbReference type="PROSITE" id="PS50110"/>
    </source>
</evidence>
<keyword evidence="1 2" id="KW-0597">Phosphoprotein</keyword>
<feature type="domain" description="Response regulatory" evidence="3">
    <location>
        <begin position="7"/>
        <end position="119"/>
    </location>
</feature>
<dbReference type="InterPro" id="IPR050595">
    <property type="entry name" value="Bact_response_regulator"/>
</dbReference>
<dbReference type="OrthoDB" id="122578at2"/>
<evidence type="ECO:0000313" key="5">
    <source>
        <dbReference type="Proteomes" id="UP000292958"/>
    </source>
</evidence>
<dbReference type="InterPro" id="IPR001789">
    <property type="entry name" value="Sig_transdc_resp-reg_receiver"/>
</dbReference>